<name>A0A067LCV5_JATCU</name>
<dbReference type="GO" id="GO:0006353">
    <property type="term" value="P:DNA-templated transcription termination"/>
    <property type="evidence" value="ECO:0007669"/>
    <property type="project" value="UniProtKB-KW"/>
</dbReference>
<dbReference type="Gene3D" id="1.25.70.10">
    <property type="entry name" value="Transcription termination factor 3, mitochondrial"/>
    <property type="match status" value="1"/>
</dbReference>
<keyword evidence="2" id="KW-0806">Transcription termination</keyword>
<dbReference type="AlphaFoldDB" id="A0A067LCV5"/>
<keyword evidence="3" id="KW-0809">Transit peptide</keyword>
<dbReference type="KEGG" id="jcu:105634468"/>
<protein>
    <submittedName>
        <fullName evidence="4">Uncharacterized protein</fullName>
    </submittedName>
</protein>
<evidence type="ECO:0000313" key="4">
    <source>
        <dbReference type="EMBL" id="KDP46306.1"/>
    </source>
</evidence>
<proteinExistence type="inferred from homology"/>
<dbReference type="PANTHER" id="PTHR13068:SF236">
    <property type="entry name" value="OS02G0749800 PROTEIN"/>
    <property type="match status" value="1"/>
</dbReference>
<organism evidence="4 5">
    <name type="scientific">Jatropha curcas</name>
    <name type="common">Barbados nut</name>
    <dbReference type="NCBI Taxonomy" id="180498"/>
    <lineage>
        <taxon>Eukaryota</taxon>
        <taxon>Viridiplantae</taxon>
        <taxon>Streptophyta</taxon>
        <taxon>Embryophyta</taxon>
        <taxon>Tracheophyta</taxon>
        <taxon>Spermatophyta</taxon>
        <taxon>Magnoliopsida</taxon>
        <taxon>eudicotyledons</taxon>
        <taxon>Gunneridae</taxon>
        <taxon>Pentapetalae</taxon>
        <taxon>rosids</taxon>
        <taxon>fabids</taxon>
        <taxon>Malpighiales</taxon>
        <taxon>Euphorbiaceae</taxon>
        <taxon>Crotonoideae</taxon>
        <taxon>Jatropheae</taxon>
        <taxon>Jatropha</taxon>
    </lineage>
</organism>
<dbReference type="GO" id="GO:0003676">
    <property type="term" value="F:nucleic acid binding"/>
    <property type="evidence" value="ECO:0007669"/>
    <property type="project" value="InterPro"/>
</dbReference>
<dbReference type="STRING" id="180498.A0A067LCV5"/>
<dbReference type="EMBL" id="KK914219">
    <property type="protein sequence ID" value="KDP46306.1"/>
    <property type="molecule type" value="Genomic_DNA"/>
</dbReference>
<dbReference type="OrthoDB" id="637682at2759"/>
<sequence length="205" mass="24025">MVSNISILSANAVPKPCIRRLMMQQLESLFLKVDLFEELVEEVKDMGFQPFSNSFIYAFSSMSCMKKTRWESKKKLLMSSGWSEQEFLLAFRLQPLFMQASEKKMKELMEFYLTKAYLEPSDMVKYPKLLMVSLKRCARPRCSVLEVLMSKELIKKNVNVVSALNMSKEQFEKSFLTRFKDDYPELISSYHVESTFEDLVTEFDS</sequence>
<evidence type="ECO:0000256" key="1">
    <source>
        <dbReference type="ARBA" id="ARBA00007692"/>
    </source>
</evidence>
<keyword evidence="2" id="KW-0805">Transcription regulation</keyword>
<dbReference type="InterPro" id="IPR038538">
    <property type="entry name" value="MTERF_sf"/>
</dbReference>
<keyword evidence="2" id="KW-0804">Transcription</keyword>
<keyword evidence="5" id="KW-1185">Reference proteome</keyword>
<reference evidence="4 5" key="1">
    <citation type="journal article" date="2014" name="PLoS ONE">
        <title>Global Analysis of Gene Expression Profiles in Physic Nut (Jatropha curcas L.) Seedlings Exposed to Salt Stress.</title>
        <authorList>
            <person name="Zhang L."/>
            <person name="Zhang C."/>
            <person name="Wu P."/>
            <person name="Chen Y."/>
            <person name="Li M."/>
            <person name="Jiang H."/>
            <person name="Wu G."/>
        </authorList>
    </citation>
    <scope>NUCLEOTIDE SEQUENCE [LARGE SCALE GENOMIC DNA]</scope>
    <source>
        <strain evidence="5">cv. GZQX0401</strain>
        <tissue evidence="4">Young leaves</tissue>
    </source>
</reference>
<dbReference type="Pfam" id="PF02536">
    <property type="entry name" value="mTERF"/>
    <property type="match status" value="1"/>
</dbReference>
<dbReference type="InterPro" id="IPR003690">
    <property type="entry name" value="MTERF"/>
</dbReference>
<evidence type="ECO:0000313" key="5">
    <source>
        <dbReference type="Proteomes" id="UP000027138"/>
    </source>
</evidence>
<evidence type="ECO:0000256" key="3">
    <source>
        <dbReference type="ARBA" id="ARBA00022946"/>
    </source>
</evidence>
<dbReference type="PANTHER" id="PTHR13068">
    <property type="entry name" value="CGI-12 PROTEIN-RELATED"/>
    <property type="match status" value="1"/>
</dbReference>
<dbReference type="Proteomes" id="UP000027138">
    <property type="component" value="Unassembled WGS sequence"/>
</dbReference>
<comment type="similarity">
    <text evidence="1">Belongs to the mTERF family.</text>
</comment>
<accession>A0A067LCV5</accession>
<gene>
    <name evidence="4" type="ORF">JCGZ_10146</name>
</gene>
<evidence type="ECO:0000256" key="2">
    <source>
        <dbReference type="ARBA" id="ARBA00022472"/>
    </source>
</evidence>